<evidence type="ECO:0000313" key="2">
    <source>
        <dbReference type="EMBL" id="PKU21955.1"/>
    </source>
</evidence>
<dbReference type="OrthoDB" id="12976at2"/>
<sequence>MFPPVRRILPVATALSFLLAFAEAAIAATDVTPDVPIIAFLKKKGVSLNLLGKNGDISVWMGEREGQMQYFTVLPDGHRAVSGILFDDSGRDLTGEFLAKAANAGQIHLPSMPTAAAATNGSAAAPAAVKPANIDEILRAAAGTHWLSYGPSGAPVIYMMADPECIFCRTVWPQVISLATDKKIELRVIPVAFIHGDESMAALTAILSAPSPAKAWALSEDGIRTQPSSSNATDAVRGIINDNHLFASHYGLAATPVFLWSSADGPKMQTGIPKSADGATDVGIFLR</sequence>
<evidence type="ECO:0000313" key="3">
    <source>
        <dbReference type="Proteomes" id="UP000233293"/>
    </source>
</evidence>
<dbReference type="RefSeq" id="WP_101253177.1">
    <property type="nucleotide sequence ID" value="NZ_PIUM01000040.1"/>
</dbReference>
<keyword evidence="1" id="KW-0732">Signal</keyword>
<dbReference type="InterPro" id="IPR036249">
    <property type="entry name" value="Thioredoxin-like_sf"/>
</dbReference>
<comment type="caution">
    <text evidence="2">The sequence shown here is derived from an EMBL/GenBank/DDBJ whole genome shotgun (WGS) entry which is preliminary data.</text>
</comment>
<organism evidence="2 3">
    <name type="scientific">Telmatospirillum siberiense</name>
    <dbReference type="NCBI Taxonomy" id="382514"/>
    <lineage>
        <taxon>Bacteria</taxon>
        <taxon>Pseudomonadati</taxon>
        <taxon>Pseudomonadota</taxon>
        <taxon>Alphaproteobacteria</taxon>
        <taxon>Rhodospirillales</taxon>
        <taxon>Rhodospirillaceae</taxon>
        <taxon>Telmatospirillum</taxon>
    </lineage>
</organism>
<proteinExistence type="predicted"/>
<evidence type="ECO:0000256" key="1">
    <source>
        <dbReference type="SAM" id="SignalP"/>
    </source>
</evidence>
<dbReference type="SUPFAM" id="SSF52833">
    <property type="entry name" value="Thioredoxin-like"/>
    <property type="match status" value="1"/>
</dbReference>
<dbReference type="AlphaFoldDB" id="A0A2N3PNI5"/>
<dbReference type="PANTHER" id="PTHR35272">
    <property type="entry name" value="THIOL:DISULFIDE INTERCHANGE PROTEIN DSBC-RELATED"/>
    <property type="match status" value="1"/>
</dbReference>
<reference evidence="3" key="1">
    <citation type="submission" date="2017-12" db="EMBL/GenBank/DDBJ databases">
        <title>Draft genome sequence of Telmatospirillum siberiense 26-4b1T, an acidotolerant peatland alphaproteobacterium potentially involved in sulfur cycling.</title>
        <authorList>
            <person name="Hausmann B."/>
            <person name="Pjevac P."/>
            <person name="Schreck K."/>
            <person name="Herbold C.W."/>
            <person name="Daims H."/>
            <person name="Wagner M."/>
            <person name="Pester M."/>
            <person name="Loy A."/>
        </authorList>
    </citation>
    <scope>NUCLEOTIDE SEQUENCE [LARGE SCALE GENOMIC DNA]</scope>
    <source>
        <strain evidence="3">26-4b1</strain>
    </source>
</reference>
<dbReference type="Proteomes" id="UP000233293">
    <property type="component" value="Unassembled WGS sequence"/>
</dbReference>
<dbReference type="EMBL" id="PIUM01000040">
    <property type="protein sequence ID" value="PKU21955.1"/>
    <property type="molecule type" value="Genomic_DNA"/>
</dbReference>
<accession>A0A2N3PNI5</accession>
<protein>
    <submittedName>
        <fullName evidence="2">Uncharacterized protein</fullName>
    </submittedName>
</protein>
<name>A0A2N3PNI5_9PROT</name>
<feature type="chain" id="PRO_5014658777" evidence="1">
    <location>
        <begin position="28"/>
        <end position="287"/>
    </location>
</feature>
<dbReference type="InterPro" id="IPR051470">
    <property type="entry name" value="Thiol:disulfide_interchange"/>
</dbReference>
<gene>
    <name evidence="2" type="ORF">CWS72_23925</name>
</gene>
<feature type="signal peptide" evidence="1">
    <location>
        <begin position="1"/>
        <end position="27"/>
    </location>
</feature>
<dbReference type="Gene3D" id="3.40.30.10">
    <property type="entry name" value="Glutaredoxin"/>
    <property type="match status" value="1"/>
</dbReference>
<dbReference type="PANTHER" id="PTHR35272:SF4">
    <property type="entry name" value="THIOL:DISULFIDE INTERCHANGE PROTEIN DSBG"/>
    <property type="match status" value="1"/>
</dbReference>
<keyword evidence="3" id="KW-1185">Reference proteome</keyword>
<dbReference type="GO" id="GO:0042597">
    <property type="term" value="C:periplasmic space"/>
    <property type="evidence" value="ECO:0007669"/>
    <property type="project" value="InterPro"/>
</dbReference>
<dbReference type="Gene3D" id="3.10.450.70">
    <property type="entry name" value="Disulphide bond isomerase, DsbC/G, N-terminal"/>
    <property type="match status" value="1"/>
</dbReference>
<dbReference type="InterPro" id="IPR009094">
    <property type="entry name" value="DiS-bond_isomerase_DsbC/G_N_sf"/>
</dbReference>